<reference evidence="2" key="1">
    <citation type="submission" date="2023-06" db="EMBL/GenBank/DDBJ databases">
        <title>Genome-scale phylogeny and comparative genomics of the fungal order Sordariales.</title>
        <authorList>
            <consortium name="Lawrence Berkeley National Laboratory"/>
            <person name="Hensen N."/>
            <person name="Bonometti L."/>
            <person name="Westerberg I."/>
            <person name="Brannstrom I.O."/>
            <person name="Guillou S."/>
            <person name="Cros-Aarteil S."/>
            <person name="Calhoun S."/>
            <person name="Haridas S."/>
            <person name="Kuo A."/>
            <person name="Mondo S."/>
            <person name="Pangilinan J."/>
            <person name="Riley R."/>
            <person name="Labutti K."/>
            <person name="Andreopoulos B."/>
            <person name="Lipzen A."/>
            <person name="Chen C."/>
            <person name="Yanf M."/>
            <person name="Daum C."/>
            <person name="Ng V."/>
            <person name="Clum A."/>
            <person name="Steindorff A."/>
            <person name="Ohm R."/>
            <person name="Martin F."/>
            <person name="Silar P."/>
            <person name="Natvig D."/>
            <person name="Lalanne C."/>
            <person name="Gautier V."/>
            <person name="Ament-Velasquez S.L."/>
            <person name="Kruys A."/>
            <person name="Hutchinson M.I."/>
            <person name="Powell A.J."/>
            <person name="Barry K."/>
            <person name="Miller A.N."/>
            <person name="Grigoriev I.V."/>
            <person name="Debuchy R."/>
            <person name="Gladieux P."/>
            <person name="Thoren M.H."/>
            <person name="Johannesson H."/>
        </authorList>
    </citation>
    <scope>NUCLEOTIDE SEQUENCE</scope>
    <source>
        <strain evidence="2">SMH2532-1</strain>
    </source>
</reference>
<protein>
    <submittedName>
        <fullName evidence="2">Uncharacterized protein</fullName>
    </submittedName>
</protein>
<keyword evidence="3" id="KW-1185">Reference proteome</keyword>
<gene>
    <name evidence="2" type="ORF">B0T16DRAFT_214610</name>
</gene>
<proteinExistence type="predicted"/>
<organism evidence="2 3">
    <name type="scientific">Cercophora newfieldiana</name>
    <dbReference type="NCBI Taxonomy" id="92897"/>
    <lineage>
        <taxon>Eukaryota</taxon>
        <taxon>Fungi</taxon>
        <taxon>Dikarya</taxon>
        <taxon>Ascomycota</taxon>
        <taxon>Pezizomycotina</taxon>
        <taxon>Sordariomycetes</taxon>
        <taxon>Sordariomycetidae</taxon>
        <taxon>Sordariales</taxon>
        <taxon>Lasiosphaeriaceae</taxon>
        <taxon>Cercophora</taxon>
    </lineage>
</organism>
<dbReference type="EMBL" id="JAULSV010000006">
    <property type="protein sequence ID" value="KAK0641439.1"/>
    <property type="molecule type" value="Genomic_DNA"/>
</dbReference>
<keyword evidence="1" id="KW-0732">Signal</keyword>
<dbReference type="AlphaFoldDB" id="A0AA39XWK3"/>
<evidence type="ECO:0000313" key="2">
    <source>
        <dbReference type="EMBL" id="KAK0641439.1"/>
    </source>
</evidence>
<dbReference type="Proteomes" id="UP001174936">
    <property type="component" value="Unassembled WGS sequence"/>
</dbReference>
<feature type="chain" id="PRO_5041299883" evidence="1">
    <location>
        <begin position="22"/>
        <end position="671"/>
    </location>
</feature>
<evidence type="ECO:0000313" key="3">
    <source>
        <dbReference type="Proteomes" id="UP001174936"/>
    </source>
</evidence>
<comment type="caution">
    <text evidence="2">The sequence shown here is derived from an EMBL/GenBank/DDBJ whole genome shotgun (WGS) entry which is preliminary data.</text>
</comment>
<evidence type="ECO:0000256" key="1">
    <source>
        <dbReference type="SAM" id="SignalP"/>
    </source>
</evidence>
<feature type="signal peptide" evidence="1">
    <location>
        <begin position="1"/>
        <end position="21"/>
    </location>
</feature>
<accession>A0AA39XWK3</accession>
<sequence>MGPRTSFRWLALCLFSGHAVAKVQLERPTDQCSLHSTVGTETCCCNGDCGSGPVPSGEWIAGMGCREYETPSVCTNTQVYRTDNNTLVDNGGQCYSICNWQRWEYTYKCCDCPPGFITTADVTPNCGSIVDICVGCTEPWETPVKTGTSLNSWECRRRGLNCDVVDTISRGLDAASREGGSAATYYGQLLDQACLRSNCSSVSSCQRVANFQSNNSECRNLDGDFEFEQTVLEKTAKASDDTSVAKAGKEADNAATALSVAFAASSIALGSENPLLSLFIVASGGTDPSIWGETYAGISHFSVGLAPQIQGFIRDIVKSNNNTEQLQSKLIRFGDAQDRMLRCAVIPNLQIQASKNELLPNPSLAGSLLAPLGATTLRMAATQVELDRAKRFESFKKSLAPLGITLPRDNNLIWNPRNWADTPTLPGLATTLTELSPSTEANPLIKVSLAAAAAAAQAQSGGYSLTLQIQDRDAKATALMARASLLDPTSNPSLPVPMLWKINNHNLQLVSPIAAIYPALADLAMWNATHVLAGNISAEPILFGDYLTKGQSTTNVDKDSYIMYRKATVKLAVAKDLLDRYPVGDLAMYDLVSGMKMDAKFEQRTDQEGGGGEFHTDVSLGKGGYEGQWGGGGCFGIGLTSERSEGTRRGVAGGNLVGIVGLAMGIVAGWV</sequence>
<name>A0AA39XWK3_9PEZI</name>